<evidence type="ECO:0008006" key="3">
    <source>
        <dbReference type="Google" id="ProtNLM"/>
    </source>
</evidence>
<organism evidence="1 2">
    <name type="scientific">Pleuronectes platessa</name>
    <name type="common">European plaice</name>
    <dbReference type="NCBI Taxonomy" id="8262"/>
    <lineage>
        <taxon>Eukaryota</taxon>
        <taxon>Metazoa</taxon>
        <taxon>Chordata</taxon>
        <taxon>Craniata</taxon>
        <taxon>Vertebrata</taxon>
        <taxon>Euteleostomi</taxon>
        <taxon>Actinopterygii</taxon>
        <taxon>Neopterygii</taxon>
        <taxon>Teleostei</taxon>
        <taxon>Neoteleostei</taxon>
        <taxon>Acanthomorphata</taxon>
        <taxon>Carangaria</taxon>
        <taxon>Pleuronectiformes</taxon>
        <taxon>Pleuronectoidei</taxon>
        <taxon>Pleuronectidae</taxon>
        <taxon>Pleuronectes</taxon>
    </lineage>
</organism>
<dbReference type="Gene3D" id="2.170.15.10">
    <property type="entry name" value="Proaerolysin, chain A, domain 3"/>
    <property type="match status" value="1"/>
</dbReference>
<name>A0A9N7W2Q9_PLEPL</name>
<reference evidence="1" key="1">
    <citation type="submission" date="2020-03" db="EMBL/GenBank/DDBJ databases">
        <authorList>
            <person name="Weist P."/>
        </authorList>
    </citation>
    <scope>NUCLEOTIDE SEQUENCE</scope>
</reference>
<dbReference type="PANTHER" id="PTHR31649:SF1">
    <property type="entry name" value="FARNESOIC ACID O-METHYL TRANSFERASE DOMAIN-CONTAINING PROTEIN"/>
    <property type="match status" value="1"/>
</dbReference>
<dbReference type="CDD" id="cd20220">
    <property type="entry name" value="PFM_natterin-3-like"/>
    <property type="match status" value="1"/>
</dbReference>
<gene>
    <name evidence="1" type="ORF">PLEPLA_LOCUS47700</name>
</gene>
<keyword evidence="2" id="KW-1185">Reference proteome</keyword>
<evidence type="ECO:0000313" key="2">
    <source>
        <dbReference type="Proteomes" id="UP001153269"/>
    </source>
</evidence>
<accession>A0A9N7W2Q9</accession>
<sequence length="429" mass="47592">MDGMTAQNISITPWWLAAVQVYKAAGDGASGGAAVKMKLTLLLLWGLMALTSASLQDIVKKSSQLRKVSLLNPELEDLEPQSTGNNVVTSPLTPPDLEQQQDLPSSYMFTDNVNLEWQAWTGSLPNGAVSIYNGYTERQDFICKYRCDAGFYNPSLGPYCRYPYGEREYYAPEFELLANKDNFEFLEWKEGSYGSVPPNSVRTCPGVSIYVGKNKYGLGKVVPQFEAFFLPWEGDEYWYKKYQVLAINKDAYTQHISDVKYAIDEVAIFQYPPETMRMSGVTNNECQAVVKTVTISKTSEVETTWDIGRSTMLGITGSITANIPFIGSGGIELGGEKTLTFNKGTSVVESLSHSVSVELTVPPNHSCRVRMEGRKMKADIPYTARLSRTYRSGETQWTSITGTYDGVQIGEVRAVVDRCEPVVDAKPCP</sequence>
<dbReference type="PANTHER" id="PTHR31649">
    <property type="entry name" value="AGAP009604-PA"/>
    <property type="match status" value="1"/>
</dbReference>
<dbReference type="AlphaFoldDB" id="A0A9N7W2Q9"/>
<protein>
    <recommendedName>
        <fullName evidence="3">Natterin-3-like</fullName>
    </recommendedName>
</protein>
<dbReference type="EMBL" id="CADEAL010004449">
    <property type="protein sequence ID" value="CAB1459863.1"/>
    <property type="molecule type" value="Genomic_DNA"/>
</dbReference>
<dbReference type="Proteomes" id="UP001153269">
    <property type="component" value="Unassembled WGS sequence"/>
</dbReference>
<comment type="caution">
    <text evidence="1">The sequence shown here is derived from an EMBL/GenBank/DDBJ whole genome shotgun (WGS) entry which is preliminary data.</text>
</comment>
<evidence type="ECO:0000313" key="1">
    <source>
        <dbReference type="EMBL" id="CAB1459863.1"/>
    </source>
</evidence>
<dbReference type="SUPFAM" id="SSF56973">
    <property type="entry name" value="Aerolisin/ETX pore-forming domain"/>
    <property type="match status" value="1"/>
</dbReference>
<proteinExistence type="predicted"/>